<evidence type="ECO:0000313" key="3">
    <source>
        <dbReference type="Proteomes" id="UP000314294"/>
    </source>
</evidence>
<feature type="compositionally biased region" description="Basic and acidic residues" evidence="1">
    <location>
        <begin position="83"/>
        <end position="92"/>
    </location>
</feature>
<sequence length="313" mass="33913">MWCNDSPGTGPAKGPLAQEQQTGTLEESSRTGTQGQTGCTSFPGWHATFERVHSKVTEQSNNTLQVKRVSMEIPGHSAALGELRGKAGEERGGGGGEEEEEGGLSCVSQTKPLSVHTGHRARVGELQLHEDRLRGGSRELCVQMIKVQVSFVQFGQYALRHLGLIGIIERLAPPTQIWTLWRLQEDLSAPGSLLHHGALGDFTSAVNHIKIVAIVKPRVRRRQAPEQSGYAAVVPRQARLWGQHDHDWMHRLSFHGMQHCRAKAVVVMGGETGASSGASVSLADRCCGCVRGRRGAALDQCTETLFAPLARSL</sequence>
<reference evidence="2 3" key="1">
    <citation type="submission" date="2019-03" db="EMBL/GenBank/DDBJ databases">
        <title>First draft genome of Liparis tanakae, snailfish: a comprehensive survey of snailfish specific genes.</title>
        <authorList>
            <person name="Kim W."/>
            <person name="Song I."/>
            <person name="Jeong J.-H."/>
            <person name="Kim D."/>
            <person name="Kim S."/>
            <person name="Ryu S."/>
            <person name="Song J.Y."/>
            <person name="Lee S.K."/>
        </authorList>
    </citation>
    <scope>NUCLEOTIDE SEQUENCE [LARGE SCALE GENOMIC DNA]</scope>
    <source>
        <tissue evidence="2">Muscle</tissue>
    </source>
</reference>
<accession>A0A4Z2ICS3</accession>
<feature type="compositionally biased region" description="Polar residues" evidence="1">
    <location>
        <begin position="18"/>
        <end position="40"/>
    </location>
</feature>
<feature type="region of interest" description="Disordered" evidence="1">
    <location>
        <begin position="77"/>
        <end position="109"/>
    </location>
</feature>
<keyword evidence="3" id="KW-1185">Reference proteome</keyword>
<organism evidence="2 3">
    <name type="scientific">Liparis tanakae</name>
    <name type="common">Tanaka's snailfish</name>
    <dbReference type="NCBI Taxonomy" id="230148"/>
    <lineage>
        <taxon>Eukaryota</taxon>
        <taxon>Metazoa</taxon>
        <taxon>Chordata</taxon>
        <taxon>Craniata</taxon>
        <taxon>Vertebrata</taxon>
        <taxon>Euteleostomi</taxon>
        <taxon>Actinopterygii</taxon>
        <taxon>Neopterygii</taxon>
        <taxon>Teleostei</taxon>
        <taxon>Neoteleostei</taxon>
        <taxon>Acanthomorphata</taxon>
        <taxon>Eupercaria</taxon>
        <taxon>Perciformes</taxon>
        <taxon>Cottioidei</taxon>
        <taxon>Cottales</taxon>
        <taxon>Liparidae</taxon>
        <taxon>Liparis</taxon>
    </lineage>
</organism>
<dbReference type="EMBL" id="SRLO01000099">
    <property type="protein sequence ID" value="TNN75778.1"/>
    <property type="molecule type" value="Genomic_DNA"/>
</dbReference>
<evidence type="ECO:0000313" key="2">
    <source>
        <dbReference type="EMBL" id="TNN75778.1"/>
    </source>
</evidence>
<proteinExistence type="predicted"/>
<feature type="region of interest" description="Disordered" evidence="1">
    <location>
        <begin position="1"/>
        <end position="43"/>
    </location>
</feature>
<evidence type="ECO:0000256" key="1">
    <source>
        <dbReference type="SAM" id="MobiDB-lite"/>
    </source>
</evidence>
<dbReference type="AlphaFoldDB" id="A0A4Z2ICS3"/>
<protein>
    <submittedName>
        <fullName evidence="2">Uncharacterized protein</fullName>
    </submittedName>
</protein>
<gene>
    <name evidence="2" type="ORF">EYF80_013925</name>
</gene>
<comment type="caution">
    <text evidence="2">The sequence shown here is derived from an EMBL/GenBank/DDBJ whole genome shotgun (WGS) entry which is preliminary data.</text>
</comment>
<dbReference type="Proteomes" id="UP000314294">
    <property type="component" value="Unassembled WGS sequence"/>
</dbReference>
<name>A0A4Z2ICS3_9TELE</name>